<sequence length="544" mass="59812">MGVVALPYALLAAVVVSGISQAPRSSVWTIEQNATISHEQFYKTAAEGRMPKEDAERLLGGIQKASEKEGVFLVTVLDGGMLSIGENMVLSLNAVPCDIPLLIVGLGGNVCSRFLEFGGTICVEVLRESALSQEEVNWGSHEYWEVVARKHLVLTLVSVSKMARWFAHTDPDIVYLKCPMDYLINVSTGKAETISRTFDEYDVVFSPNNMLSSESKTVDDVAETYATRGMKDVFVGPNQRRADINTGLFVMRNSSVVNDLMLTTMQILKDQEFVHGHYQQYSLVKALEQLPGVRVGVAGSDRLTNGNVFWGHRELLKESDVISVHANWMNSTMKVPCLKDAGFWMDKSAPKRLTFQPPTPGRPEGRLDSRGATIEVCGADAVAAAPPPTPKRVEDVPAVPAAVGLVAPRPSEPGCYVWLPSGCPNHNFNAKNIWRQRKEVNSRSRCIIETKEMLDAWCGTTDARMLFIAPPLRTPPAPEAPGCYIYLPGGCDKHALKTPTWRELSSKEFPNKDTCEEKAAVKLDSWCDVDDTVALWVAAPPPHP</sequence>
<keyword evidence="1" id="KW-0732">Signal</keyword>
<dbReference type="Pfam" id="PF03407">
    <property type="entry name" value="Nucleotid_trans"/>
    <property type="match status" value="1"/>
</dbReference>
<dbReference type="EMBL" id="CAUYUJ010019603">
    <property type="protein sequence ID" value="CAK0892351.1"/>
    <property type="molecule type" value="Genomic_DNA"/>
</dbReference>
<protein>
    <recommendedName>
        <fullName evidence="2">Nucleotide-diphospho-sugar transferase domain-containing protein</fullName>
    </recommendedName>
</protein>
<evidence type="ECO:0000313" key="3">
    <source>
        <dbReference type="EMBL" id="CAK0892351.1"/>
    </source>
</evidence>
<reference evidence="3" key="1">
    <citation type="submission" date="2023-10" db="EMBL/GenBank/DDBJ databases">
        <authorList>
            <person name="Chen Y."/>
            <person name="Shah S."/>
            <person name="Dougan E. K."/>
            <person name="Thang M."/>
            <person name="Chan C."/>
        </authorList>
    </citation>
    <scope>NUCLEOTIDE SEQUENCE [LARGE SCALE GENOMIC DNA]</scope>
</reference>
<feature type="domain" description="Nucleotide-diphospho-sugar transferase" evidence="2">
    <location>
        <begin position="110"/>
        <end position="272"/>
    </location>
</feature>
<evidence type="ECO:0000313" key="4">
    <source>
        <dbReference type="Proteomes" id="UP001189429"/>
    </source>
</evidence>
<gene>
    <name evidence="3" type="ORF">PCOR1329_LOCUS72042</name>
</gene>
<keyword evidence="4" id="KW-1185">Reference proteome</keyword>
<proteinExistence type="predicted"/>
<feature type="chain" id="PRO_5045196131" description="Nucleotide-diphospho-sugar transferase domain-containing protein" evidence="1">
    <location>
        <begin position="19"/>
        <end position="544"/>
    </location>
</feature>
<organism evidence="3 4">
    <name type="scientific">Prorocentrum cordatum</name>
    <dbReference type="NCBI Taxonomy" id="2364126"/>
    <lineage>
        <taxon>Eukaryota</taxon>
        <taxon>Sar</taxon>
        <taxon>Alveolata</taxon>
        <taxon>Dinophyceae</taxon>
        <taxon>Prorocentrales</taxon>
        <taxon>Prorocentraceae</taxon>
        <taxon>Prorocentrum</taxon>
    </lineage>
</organism>
<evidence type="ECO:0000259" key="2">
    <source>
        <dbReference type="Pfam" id="PF03407"/>
    </source>
</evidence>
<evidence type="ECO:0000256" key="1">
    <source>
        <dbReference type="SAM" id="SignalP"/>
    </source>
</evidence>
<accession>A0ABN9WZF1</accession>
<comment type="caution">
    <text evidence="3">The sequence shown here is derived from an EMBL/GenBank/DDBJ whole genome shotgun (WGS) entry which is preliminary data.</text>
</comment>
<feature type="signal peptide" evidence="1">
    <location>
        <begin position="1"/>
        <end position="18"/>
    </location>
</feature>
<dbReference type="Proteomes" id="UP001189429">
    <property type="component" value="Unassembled WGS sequence"/>
</dbReference>
<name>A0ABN9WZF1_9DINO</name>
<dbReference type="InterPro" id="IPR005069">
    <property type="entry name" value="Nucl-diP-sugar_transferase"/>
</dbReference>